<reference evidence="10" key="1">
    <citation type="submission" date="2017-02" db="EMBL/GenBank/DDBJ databases">
        <authorList>
            <person name="Varghese N."/>
            <person name="Submissions S."/>
        </authorList>
    </citation>
    <scope>NUCLEOTIDE SEQUENCE [LARGE SCALE GENOMIC DNA]</scope>
    <source>
        <strain evidence="10">VKM Ac-2052</strain>
    </source>
</reference>
<dbReference type="InterPro" id="IPR020781">
    <property type="entry name" value="ATPase_OSCP/d_CS"/>
</dbReference>
<dbReference type="EMBL" id="FUYG01000002">
    <property type="protein sequence ID" value="SKA86458.1"/>
    <property type="molecule type" value="Genomic_DNA"/>
</dbReference>
<evidence type="ECO:0000256" key="5">
    <source>
        <dbReference type="ARBA" id="ARBA00023136"/>
    </source>
</evidence>
<evidence type="ECO:0000256" key="4">
    <source>
        <dbReference type="ARBA" id="ARBA00023065"/>
    </source>
</evidence>
<dbReference type="AlphaFoldDB" id="A0A1T4XBD6"/>
<dbReference type="PROSITE" id="PS00389">
    <property type="entry name" value="ATPASE_DELTA"/>
    <property type="match status" value="1"/>
</dbReference>
<dbReference type="GO" id="GO:0005886">
    <property type="term" value="C:plasma membrane"/>
    <property type="evidence" value="ECO:0007669"/>
    <property type="project" value="UniProtKB-SubCell"/>
</dbReference>
<dbReference type="GO" id="GO:0046933">
    <property type="term" value="F:proton-transporting ATP synthase activity, rotational mechanism"/>
    <property type="evidence" value="ECO:0007669"/>
    <property type="project" value="UniProtKB-UniRule"/>
</dbReference>
<accession>A0A1T4XBD6</accession>
<comment type="subcellular location">
    <subcellularLocation>
        <location evidence="8">Cell membrane</location>
        <topology evidence="8">Peripheral membrane protein</topology>
    </subcellularLocation>
    <subcellularLocation>
        <location evidence="1">Membrane</location>
    </subcellularLocation>
</comment>
<dbReference type="RefSeq" id="WP_078713516.1">
    <property type="nucleotide sequence ID" value="NZ_FUYG01000002.1"/>
</dbReference>
<evidence type="ECO:0000256" key="7">
    <source>
        <dbReference type="ARBA" id="ARBA00023310"/>
    </source>
</evidence>
<evidence type="ECO:0000256" key="1">
    <source>
        <dbReference type="ARBA" id="ARBA00004370"/>
    </source>
</evidence>
<keyword evidence="3 8" id="KW-0375">Hydrogen ion transport</keyword>
<evidence type="ECO:0000256" key="6">
    <source>
        <dbReference type="ARBA" id="ARBA00023196"/>
    </source>
</evidence>
<keyword evidence="8" id="KW-1003">Cell membrane</keyword>
<evidence type="ECO:0000313" key="10">
    <source>
        <dbReference type="Proteomes" id="UP000189735"/>
    </source>
</evidence>
<keyword evidence="5 8" id="KW-0472">Membrane</keyword>
<comment type="function">
    <text evidence="8">F(1)F(0) ATP synthase produces ATP from ADP in the presence of a proton or sodium gradient. F-type ATPases consist of two structural domains, F(1) containing the extramembraneous catalytic core and F(0) containing the membrane proton channel, linked together by a central stalk and a peripheral stalk. During catalysis, ATP synthesis in the catalytic domain of F(1) is coupled via a rotary mechanism of the central stalk subunits to proton translocation.</text>
</comment>
<comment type="function">
    <text evidence="8">This protein is part of the stalk that links CF(0) to CF(1). It either transmits conformational changes from CF(0) to CF(1) or is implicated in proton conduction.</text>
</comment>
<dbReference type="Proteomes" id="UP000189735">
    <property type="component" value="Unassembled WGS sequence"/>
</dbReference>
<gene>
    <name evidence="8" type="primary">atpH</name>
    <name evidence="9" type="ORF">SAMN06295879_0925</name>
</gene>
<keyword evidence="2 8" id="KW-0813">Transport</keyword>
<dbReference type="HAMAP" id="MF_01416">
    <property type="entry name" value="ATP_synth_delta_bact"/>
    <property type="match status" value="1"/>
</dbReference>
<keyword evidence="4 8" id="KW-0406">Ion transport</keyword>
<evidence type="ECO:0000256" key="2">
    <source>
        <dbReference type="ARBA" id="ARBA00022448"/>
    </source>
</evidence>
<dbReference type="Pfam" id="PF00213">
    <property type="entry name" value="OSCP"/>
    <property type="match status" value="1"/>
</dbReference>
<dbReference type="InterPro" id="IPR000711">
    <property type="entry name" value="ATPase_OSCP/dsu"/>
</dbReference>
<dbReference type="PANTHER" id="PTHR11910">
    <property type="entry name" value="ATP SYNTHASE DELTA CHAIN"/>
    <property type="match status" value="1"/>
</dbReference>
<organism evidence="9 10">
    <name type="scientific">Agreia bicolorata</name>
    <dbReference type="NCBI Taxonomy" id="110935"/>
    <lineage>
        <taxon>Bacteria</taxon>
        <taxon>Bacillati</taxon>
        <taxon>Actinomycetota</taxon>
        <taxon>Actinomycetes</taxon>
        <taxon>Micrococcales</taxon>
        <taxon>Microbacteriaceae</taxon>
        <taxon>Agreia</taxon>
    </lineage>
</organism>
<evidence type="ECO:0000256" key="8">
    <source>
        <dbReference type="HAMAP-Rule" id="MF_01416"/>
    </source>
</evidence>
<evidence type="ECO:0000313" key="9">
    <source>
        <dbReference type="EMBL" id="SKA86458.1"/>
    </source>
</evidence>
<dbReference type="NCBIfam" id="TIGR01145">
    <property type="entry name" value="ATP_synt_delta"/>
    <property type="match status" value="1"/>
</dbReference>
<evidence type="ECO:0000256" key="3">
    <source>
        <dbReference type="ARBA" id="ARBA00022781"/>
    </source>
</evidence>
<dbReference type="GO" id="GO:0045259">
    <property type="term" value="C:proton-transporting ATP synthase complex"/>
    <property type="evidence" value="ECO:0007669"/>
    <property type="project" value="UniProtKB-KW"/>
</dbReference>
<protein>
    <recommendedName>
        <fullName evidence="8">ATP synthase subunit delta</fullName>
    </recommendedName>
    <alternativeName>
        <fullName evidence="8">ATP synthase F(1) sector subunit delta</fullName>
    </alternativeName>
    <alternativeName>
        <fullName evidence="8">F-type ATPase subunit delta</fullName>
        <shortName evidence="8">F-ATPase subunit delta</shortName>
    </alternativeName>
</protein>
<sequence>MGSATREAIAGVRARLAGQGGGTTLATGEQLLLAGRVIGESSALLSLLADPSADQASKAGVVSELFGSKLDAEAVRILSDVAASRWSSHDDLLEAVEELGFRVLADSATNAESIEAELARFGEAVSTSDELELALGSKLGAVDAKLALVDALLKGKASAQTLAIVQQLVAQPRGRRIGELLRVAANIVADQAGKSIATVTSATPIAPAQLERLEKGLSSLYGRALSVNQQIDPALIGGLRIQVGDDVIDGSVSARINDLRLQLAG</sequence>
<comment type="similarity">
    <text evidence="8">Belongs to the ATPase delta chain family.</text>
</comment>
<keyword evidence="7 8" id="KW-0066">ATP synthesis</keyword>
<proteinExistence type="inferred from homology"/>
<dbReference type="NCBIfam" id="NF009967">
    <property type="entry name" value="PRK13430.1"/>
    <property type="match status" value="1"/>
</dbReference>
<dbReference type="PRINTS" id="PR00125">
    <property type="entry name" value="ATPASEDELTA"/>
</dbReference>
<keyword evidence="6 8" id="KW-0139">CF(1)</keyword>
<name>A0A1T4XBD6_9MICO</name>